<dbReference type="Proteomes" id="UP000255070">
    <property type="component" value="Unassembled WGS sequence"/>
</dbReference>
<proteinExistence type="predicted"/>
<dbReference type="EMBL" id="UFXL01000001">
    <property type="protein sequence ID" value="SUY77353.1"/>
    <property type="molecule type" value="Genomic_DNA"/>
</dbReference>
<gene>
    <name evidence="1" type="ORF">NCTC10698_02252</name>
</gene>
<accession>A0A8B4S4G0</accession>
<keyword evidence="2" id="KW-1185">Reference proteome</keyword>
<comment type="caution">
    <text evidence="1">The sequence shown here is derived from an EMBL/GenBank/DDBJ whole genome shotgun (WGS) entry which is preliminary data.</text>
</comment>
<evidence type="ECO:0000313" key="2">
    <source>
        <dbReference type="Proteomes" id="UP000255070"/>
    </source>
</evidence>
<protein>
    <submittedName>
        <fullName evidence="1">Uncharacterized protein</fullName>
    </submittedName>
</protein>
<organism evidence="1 2">
    <name type="scientific">Comamonas testosteroni</name>
    <name type="common">Pseudomonas testosteroni</name>
    <dbReference type="NCBI Taxonomy" id="285"/>
    <lineage>
        <taxon>Bacteria</taxon>
        <taxon>Pseudomonadati</taxon>
        <taxon>Pseudomonadota</taxon>
        <taxon>Betaproteobacteria</taxon>
        <taxon>Burkholderiales</taxon>
        <taxon>Comamonadaceae</taxon>
        <taxon>Comamonas</taxon>
    </lineage>
</organism>
<dbReference type="AlphaFoldDB" id="A0A8B4S4G0"/>
<evidence type="ECO:0000313" key="1">
    <source>
        <dbReference type="EMBL" id="SUY77353.1"/>
    </source>
</evidence>
<reference evidence="1 2" key="1">
    <citation type="submission" date="2018-06" db="EMBL/GenBank/DDBJ databases">
        <authorList>
            <consortium name="Pathogen Informatics"/>
            <person name="Doyle S."/>
        </authorList>
    </citation>
    <scope>NUCLEOTIDE SEQUENCE [LARGE SCALE GENOMIC DNA]</scope>
    <source>
        <strain evidence="1 2">NCTC10698</strain>
    </source>
</reference>
<sequence>MNCLPMGSVCRQILPRSSKFLGSRQALKRIATDSCRSSLTVGPVLKHDPARAHFIRCTGIHSIHTCLTQLIRSSLPIALNYLNFTFWRPVITTQSGRCCGSFRASIPSSFQEGQRRAPPCSHCPQTPRPFACFSHSGCRNRKRDPRACRKALQTTATLFPCMQPVRATQPTVLDALASAASVPGGPLKDCDRHSTAPDVGGVLAFAFKAGFNLAGCVSAVIVPTSKAWAQPVNEDLFACFPSWNQ</sequence>
<name>A0A8B4S4G0_COMTE</name>